<dbReference type="InParanoid" id="A0A1V8ST71"/>
<dbReference type="GO" id="GO:1990023">
    <property type="term" value="C:mitotic spindle midzone"/>
    <property type="evidence" value="ECO:0007669"/>
    <property type="project" value="TreeGrafter"/>
</dbReference>
<feature type="region of interest" description="Disordered" evidence="8">
    <location>
        <begin position="517"/>
        <end position="744"/>
    </location>
</feature>
<dbReference type="SUPFAM" id="SSF48371">
    <property type="entry name" value="ARM repeat"/>
    <property type="match status" value="1"/>
</dbReference>
<reference evidence="11" key="1">
    <citation type="submission" date="2017-03" db="EMBL/GenBank/DDBJ databases">
        <title>Genomes of endolithic fungi from Antarctica.</title>
        <authorList>
            <person name="Coleine C."/>
            <person name="Masonjones S."/>
            <person name="Stajich J.E."/>
        </authorList>
    </citation>
    <scope>NUCLEOTIDE SEQUENCE [LARGE SCALE GENOMIC DNA]</scope>
    <source>
        <strain evidence="11">CCFEE 5527</strain>
    </source>
</reference>
<dbReference type="STRING" id="1507870.A0A1V8ST71"/>
<dbReference type="Gene3D" id="1.25.10.10">
    <property type="entry name" value="Leucine-rich Repeat Variant"/>
    <property type="match status" value="3"/>
</dbReference>
<accession>A0A1V8ST71</accession>
<dbReference type="GO" id="GO:0005876">
    <property type="term" value="C:spindle microtubule"/>
    <property type="evidence" value="ECO:0007669"/>
    <property type="project" value="TreeGrafter"/>
</dbReference>
<evidence type="ECO:0000256" key="3">
    <source>
        <dbReference type="ARBA" id="ARBA00011375"/>
    </source>
</evidence>
<dbReference type="SMART" id="SM01349">
    <property type="entry name" value="TOG"/>
    <property type="match status" value="2"/>
</dbReference>
<dbReference type="Proteomes" id="UP000192596">
    <property type="component" value="Unassembled WGS sequence"/>
</dbReference>
<comment type="caution">
    <text evidence="10">The sequence shown here is derived from an EMBL/GenBank/DDBJ whole genome shotgun (WGS) entry which is preliminary data.</text>
</comment>
<evidence type="ECO:0000256" key="6">
    <source>
        <dbReference type="ARBA" id="ARBA00022776"/>
    </source>
</evidence>
<organism evidence="10 11">
    <name type="scientific">Cryoendolithus antarcticus</name>
    <dbReference type="NCBI Taxonomy" id="1507870"/>
    <lineage>
        <taxon>Eukaryota</taxon>
        <taxon>Fungi</taxon>
        <taxon>Dikarya</taxon>
        <taxon>Ascomycota</taxon>
        <taxon>Pezizomycotina</taxon>
        <taxon>Dothideomycetes</taxon>
        <taxon>Dothideomycetidae</taxon>
        <taxon>Cladosporiales</taxon>
        <taxon>Cladosporiaceae</taxon>
        <taxon>Cryoendolithus</taxon>
    </lineage>
</organism>
<dbReference type="InterPro" id="IPR011989">
    <property type="entry name" value="ARM-like"/>
</dbReference>
<feature type="domain" description="TOG" evidence="9">
    <location>
        <begin position="284"/>
        <end position="526"/>
    </location>
</feature>
<dbReference type="Pfam" id="PF12348">
    <property type="entry name" value="CLASP_N"/>
    <property type="match status" value="2"/>
</dbReference>
<dbReference type="GO" id="GO:0005881">
    <property type="term" value="C:cytoplasmic microtubule"/>
    <property type="evidence" value="ECO:0007669"/>
    <property type="project" value="TreeGrafter"/>
</dbReference>
<proteinExistence type="inferred from homology"/>
<feature type="region of interest" description="Disordered" evidence="8">
    <location>
        <begin position="894"/>
        <end position="917"/>
    </location>
</feature>
<evidence type="ECO:0000313" key="10">
    <source>
        <dbReference type="EMBL" id="OQO02346.1"/>
    </source>
</evidence>
<evidence type="ECO:0000256" key="4">
    <source>
        <dbReference type="ARBA" id="ARBA00022618"/>
    </source>
</evidence>
<dbReference type="OrthoDB" id="46159at2759"/>
<comment type="function">
    <text evidence="7">Microtubule binding protein that promotes the stabilization of dynamic microtubules. Required for mitotic spindle formation.</text>
</comment>
<comment type="subunit">
    <text evidence="3">Interacts with microtubules.</text>
</comment>
<keyword evidence="4" id="KW-0132">Cell division</keyword>
<keyword evidence="11" id="KW-1185">Reference proteome</keyword>
<feature type="compositionally biased region" description="Polar residues" evidence="8">
    <location>
        <begin position="668"/>
        <end position="682"/>
    </location>
</feature>
<dbReference type="InterPro" id="IPR034085">
    <property type="entry name" value="TOG"/>
</dbReference>
<sequence length="1196" mass="129570">MPGTTSSMDEKASQLLAALKRPALKSDTKLNLLNSLKADIKHCNVPDSATAPVFECVKQAIAQQASSQLSQSAFSTLAHLIKRLRIQDPEAKAVAAHAPALYPVLREKLGDAREGNRASASQAFSELWPILTAEVERIIREEVIGGTNARAKEAGMGWVVRMHRDDNMPFKSFVAPIVACLEDSDGQVREAGKNALVELFSSAPEGAKADLRKQLKMHAVRQGIQTAVLSQLGGEKGMDNDLAASTRSLPALEHVTKFADVLNSEEAIPPPQESVQLDPIYVHSERELSDTFRDMLPHFEGKETEQNWMPRDKAVLKIRRLLKGNAPNEYHLAFMAGIKSSIEGILKVANSLRTTMSTNGCQLVNELTRILGPALDPHTEILLQSFVKMSSATKHIASENGKHTADAIFQHCSYNRTLMQHIWAAAQDKNASTRQCAPIWLKTILKRQTGYKSHFESSGGLDLAEKSIRKGLDDANPKVKEAMRATYWTFAKGWPEKAEAIAGKLDAKSRALLEKDSNNPNASLQVSHSSSTTSRPAAVTSRSTLKELMAEQRRAKSAAQDLPERPGSAMAALSPAKPRPELSSAQRGPSRLRQESHRVASTASTASTVASTTSTTRPGNSLMSGLVRRPRRPEIQRPQTADPYASRQLMRPETPSNGTPGTSMPKGTAQSKSSIPSNSASRNRAKTAGTVPPRSREGSPNLKRSPVHASRAAPDSRPSSKDSSAPRTEDLDDLTMVMPTGRNGVGKRTAALMGAQRPALDKTMSVDSGLPAMVEEDGGFTMVLPNLTQSMRARPPLSTRSPLRNQFEQAHGLADRASLSASHSQQRSDPFIEVAHNGSLTHRRGSPVNSVSPHPAPVQVYEDPEASLERETAPGAERQVLSELPVNENIQLHSPAHSAGSSTSPAGSPRHISESRSPLLAVATPQDRAEVQRNRRMLASGIEKLRTRTLDAHGLRKVQDLARSPQPDLWDSGARFDELMTALLDFLSALDLDPKLTSLHPTKLTGLIQQSLSLLRTLLSTHRKYATQWYAPSLTAVLSLRGNLDQSSSHILADLERTVSELVRLTPSPEPSLNAIIALLPLSSTASPRATVLALSTLRSLLTLPRPKPLTLEPSLRTRLAGTAAQHIGDADAEVRKAGVELACEVFVRLYKGGGKEGGEVVGKEGFWGEFRGVDEGRMGLLSYYIARREGAVGVA</sequence>
<dbReference type="GO" id="GO:0005815">
    <property type="term" value="C:microtubule organizing center"/>
    <property type="evidence" value="ECO:0007669"/>
    <property type="project" value="TreeGrafter"/>
</dbReference>
<dbReference type="GO" id="GO:0051301">
    <property type="term" value="P:cell division"/>
    <property type="evidence" value="ECO:0007669"/>
    <property type="project" value="UniProtKB-KW"/>
</dbReference>
<feature type="region of interest" description="Disordered" evidence="8">
    <location>
        <begin position="840"/>
        <end position="873"/>
    </location>
</feature>
<feature type="compositionally biased region" description="Low complexity" evidence="8">
    <location>
        <begin position="599"/>
        <end position="616"/>
    </location>
</feature>
<comment type="subcellular location">
    <subcellularLocation>
        <location evidence="1">Cytoplasm</location>
        <location evidence="1">Cytoskeleton</location>
        <location evidence="1">Spindle</location>
    </subcellularLocation>
</comment>
<keyword evidence="5" id="KW-0493">Microtubule</keyword>
<evidence type="ECO:0000256" key="1">
    <source>
        <dbReference type="ARBA" id="ARBA00004186"/>
    </source>
</evidence>
<gene>
    <name evidence="10" type="ORF">B0A48_11900</name>
</gene>
<comment type="similarity">
    <text evidence="2">Belongs to the CLASP family.</text>
</comment>
<dbReference type="EMBL" id="NAJO01000028">
    <property type="protein sequence ID" value="OQO02346.1"/>
    <property type="molecule type" value="Genomic_DNA"/>
</dbReference>
<evidence type="ECO:0000256" key="7">
    <source>
        <dbReference type="ARBA" id="ARBA00024889"/>
    </source>
</evidence>
<dbReference type="AlphaFoldDB" id="A0A1V8ST71"/>
<dbReference type="PANTHER" id="PTHR21567:SF9">
    <property type="entry name" value="CLIP-ASSOCIATING PROTEIN"/>
    <property type="match status" value="1"/>
</dbReference>
<feature type="region of interest" description="Disordered" evidence="8">
    <location>
        <begin position="809"/>
        <end position="828"/>
    </location>
</feature>
<feature type="compositionally biased region" description="Low complexity" evidence="8">
    <location>
        <begin position="894"/>
        <end position="909"/>
    </location>
</feature>
<evidence type="ECO:0000256" key="5">
    <source>
        <dbReference type="ARBA" id="ARBA00022701"/>
    </source>
</evidence>
<feature type="compositionally biased region" description="Polar residues" evidence="8">
    <location>
        <begin position="819"/>
        <end position="828"/>
    </location>
</feature>
<evidence type="ECO:0000313" key="11">
    <source>
        <dbReference type="Proteomes" id="UP000192596"/>
    </source>
</evidence>
<keyword evidence="6" id="KW-0131">Cell cycle</keyword>
<dbReference type="GO" id="GO:0090307">
    <property type="term" value="P:mitotic spindle assembly"/>
    <property type="evidence" value="ECO:0007669"/>
    <property type="project" value="TreeGrafter"/>
</dbReference>
<evidence type="ECO:0000256" key="2">
    <source>
        <dbReference type="ARBA" id="ARBA00009549"/>
    </source>
</evidence>
<protein>
    <recommendedName>
        <fullName evidence="9">TOG domain-containing protein</fullName>
    </recommendedName>
</protein>
<dbReference type="GO" id="GO:0060172">
    <property type="term" value="P:astral microtubule depolymerization"/>
    <property type="evidence" value="ECO:0007669"/>
    <property type="project" value="TreeGrafter"/>
</dbReference>
<keyword evidence="6" id="KW-0498">Mitosis</keyword>
<feature type="compositionally biased region" description="Basic and acidic residues" evidence="8">
    <location>
        <begin position="544"/>
        <end position="554"/>
    </location>
</feature>
<feature type="domain" description="TOG" evidence="9">
    <location>
        <begin position="7"/>
        <end position="233"/>
    </location>
</feature>
<dbReference type="GO" id="GO:0008017">
    <property type="term" value="F:microtubule binding"/>
    <property type="evidence" value="ECO:0007669"/>
    <property type="project" value="TreeGrafter"/>
</dbReference>
<dbReference type="PANTHER" id="PTHR21567">
    <property type="entry name" value="CLASP"/>
    <property type="match status" value="1"/>
</dbReference>
<dbReference type="InterPro" id="IPR024395">
    <property type="entry name" value="CLASP_N_dom"/>
</dbReference>
<evidence type="ECO:0000256" key="8">
    <source>
        <dbReference type="SAM" id="MobiDB-lite"/>
    </source>
</evidence>
<dbReference type="InterPro" id="IPR016024">
    <property type="entry name" value="ARM-type_fold"/>
</dbReference>
<name>A0A1V8ST71_9PEZI</name>
<evidence type="ECO:0000259" key="9">
    <source>
        <dbReference type="SMART" id="SM01349"/>
    </source>
</evidence>